<dbReference type="FunFam" id="3.90.79.10:FF:000019">
    <property type="entry name" value="Thiamin pyrophosphokinase, putative"/>
    <property type="match status" value="1"/>
</dbReference>
<dbReference type="AlphaFoldDB" id="A0A1X7RMV1"/>
<sequence>MVDASGQTTYLSVVSLCDDFPFSAAAVEEYYQLYLPSDDRPHGYIIPEIVSKMPWTDQFSVEHEHPRRVTILDVSNRSDFARAINAAFQELVDTCIDRNLFRVLSGRHSEHVTILSARYDRPVCVERFAANLFGVTRSGAHLIAYTTPRSDEMKIWVPRRSPHLFTYPNLLDSTVAGGIKAGASPLQTVVEEADEEASLPEELVRRYARSRGVVSHMGLTGKGFAGEQGLVEPNYMYVYDLELPADIVPRPHDDEVEAFHCMSVEEVQTALLAEAFKPDSAAVMVDFLIRHGFITPENEPDFVEISMRLHRTLPFRTG</sequence>
<proteinExistence type="predicted"/>
<name>A0A1X7RMV1_ZYMT9</name>
<protein>
    <recommendedName>
        <fullName evidence="1">Nudix hydrolase domain-containing protein</fullName>
    </recommendedName>
</protein>
<dbReference type="GO" id="GO:0044715">
    <property type="term" value="F:8-oxo-dGDP phosphatase activity"/>
    <property type="evidence" value="ECO:0007669"/>
    <property type="project" value="UniProtKB-ARBA"/>
</dbReference>
<dbReference type="Pfam" id="PF00293">
    <property type="entry name" value="NUDIX"/>
    <property type="match status" value="1"/>
</dbReference>
<dbReference type="SUPFAM" id="SSF55811">
    <property type="entry name" value="Nudix"/>
    <property type="match status" value="1"/>
</dbReference>
<evidence type="ECO:0000313" key="2">
    <source>
        <dbReference type="EMBL" id="SMQ48764.1"/>
    </source>
</evidence>
<dbReference type="STRING" id="1276538.A0A1X7RMV1"/>
<organism evidence="2 3">
    <name type="scientific">Zymoseptoria tritici (strain ST99CH_3D7)</name>
    <dbReference type="NCBI Taxonomy" id="1276538"/>
    <lineage>
        <taxon>Eukaryota</taxon>
        <taxon>Fungi</taxon>
        <taxon>Dikarya</taxon>
        <taxon>Ascomycota</taxon>
        <taxon>Pezizomycotina</taxon>
        <taxon>Dothideomycetes</taxon>
        <taxon>Dothideomycetidae</taxon>
        <taxon>Mycosphaerellales</taxon>
        <taxon>Mycosphaerellaceae</taxon>
        <taxon>Zymoseptoria</taxon>
    </lineage>
</organism>
<dbReference type="Proteomes" id="UP000215127">
    <property type="component" value="Chromosome 3"/>
</dbReference>
<dbReference type="CDD" id="cd03676">
    <property type="entry name" value="NUDIX_Tnr3_like"/>
    <property type="match status" value="1"/>
</dbReference>
<dbReference type="PANTHER" id="PTHR13622">
    <property type="entry name" value="THIAMIN PYROPHOSPHOKINASE"/>
    <property type="match status" value="1"/>
</dbReference>
<accession>A0A1X7RMV1</accession>
<dbReference type="InterPro" id="IPR015797">
    <property type="entry name" value="NUDIX_hydrolase-like_dom_sf"/>
</dbReference>
<evidence type="ECO:0000259" key="1">
    <source>
        <dbReference type="PROSITE" id="PS51462"/>
    </source>
</evidence>
<dbReference type="PROSITE" id="PS51462">
    <property type="entry name" value="NUDIX"/>
    <property type="match status" value="1"/>
</dbReference>
<dbReference type="PANTHER" id="PTHR13622:SF8">
    <property type="entry name" value="THIAMIN PYROPHOSPHOKINASE 1"/>
    <property type="match status" value="1"/>
</dbReference>
<gene>
    <name evidence="2" type="ORF">ZT3D7_G3914</name>
</gene>
<reference evidence="2 3" key="1">
    <citation type="submission" date="2016-06" db="EMBL/GenBank/DDBJ databases">
        <authorList>
            <person name="Kjaerup R.B."/>
            <person name="Dalgaard T.S."/>
            <person name="Juul-Madsen H.R."/>
        </authorList>
    </citation>
    <scope>NUCLEOTIDE SEQUENCE [LARGE SCALE GENOMIC DNA]</scope>
</reference>
<evidence type="ECO:0000313" key="3">
    <source>
        <dbReference type="Proteomes" id="UP000215127"/>
    </source>
</evidence>
<dbReference type="EMBL" id="LT853694">
    <property type="protein sequence ID" value="SMQ48764.1"/>
    <property type="molecule type" value="Genomic_DNA"/>
</dbReference>
<keyword evidence="3" id="KW-1185">Reference proteome</keyword>
<dbReference type="Gene3D" id="3.90.79.10">
    <property type="entry name" value="Nucleoside Triphosphate Pyrophosphohydrolase"/>
    <property type="match status" value="1"/>
</dbReference>
<dbReference type="InterPro" id="IPR000086">
    <property type="entry name" value="NUDIX_hydrolase_dom"/>
</dbReference>
<feature type="domain" description="Nudix hydrolase" evidence="1">
    <location>
        <begin position="135"/>
        <end position="286"/>
    </location>
</feature>